<dbReference type="EMBL" id="BAABME010010053">
    <property type="protein sequence ID" value="GAA0176296.1"/>
    <property type="molecule type" value="Genomic_DNA"/>
</dbReference>
<protein>
    <recommendedName>
        <fullName evidence="3">Reverse transcriptase</fullName>
    </recommendedName>
</protein>
<evidence type="ECO:0000313" key="1">
    <source>
        <dbReference type="EMBL" id="GAA0176296.1"/>
    </source>
</evidence>
<name>A0AAV3RLS3_LITER</name>
<sequence length="309" mass="34823">MQDSTPVEWVAKEAFQTKEVMDNASEGEVEIHLEMARVSYYDDLANEHGLWLKLDLLEEKRDAAIGKMSRDISKVASHYNKRVHGSKFLVGDLVLRARQAFAYGKLGKLESPWEGPYLVRRIPQEDAPANIPELVNLRFGGTMLEVGNSHPPEIAEIIQEMIETIISRVMMQLQEQLPQLRGENLVEVSSIREAREETYAYTYLVQKGNKLMARQQSRHDATARDAMAPTPPPDAIEALLRQVDALSTRVAGQARHETNIELATLAPFSPGIHSAVMPVGFKLLTFTKFTGKTDPEEHITEFQSQMSFH</sequence>
<dbReference type="AlphaFoldDB" id="A0AAV3RLS3"/>
<dbReference type="Proteomes" id="UP001454036">
    <property type="component" value="Unassembled WGS sequence"/>
</dbReference>
<reference evidence="1 2" key="1">
    <citation type="submission" date="2024-01" db="EMBL/GenBank/DDBJ databases">
        <title>The complete chloroplast genome sequence of Lithospermum erythrorhizon: insights into the phylogenetic relationship among Boraginaceae species and the maternal lineages of purple gromwells.</title>
        <authorList>
            <person name="Okada T."/>
            <person name="Watanabe K."/>
        </authorList>
    </citation>
    <scope>NUCLEOTIDE SEQUENCE [LARGE SCALE GENOMIC DNA]</scope>
</reference>
<keyword evidence="2" id="KW-1185">Reference proteome</keyword>
<accession>A0AAV3RLS3</accession>
<proteinExistence type="predicted"/>
<gene>
    <name evidence="1" type="ORF">LIER_29309</name>
</gene>
<organism evidence="1 2">
    <name type="scientific">Lithospermum erythrorhizon</name>
    <name type="common">Purple gromwell</name>
    <name type="synonym">Lithospermum officinale var. erythrorhizon</name>
    <dbReference type="NCBI Taxonomy" id="34254"/>
    <lineage>
        <taxon>Eukaryota</taxon>
        <taxon>Viridiplantae</taxon>
        <taxon>Streptophyta</taxon>
        <taxon>Embryophyta</taxon>
        <taxon>Tracheophyta</taxon>
        <taxon>Spermatophyta</taxon>
        <taxon>Magnoliopsida</taxon>
        <taxon>eudicotyledons</taxon>
        <taxon>Gunneridae</taxon>
        <taxon>Pentapetalae</taxon>
        <taxon>asterids</taxon>
        <taxon>lamiids</taxon>
        <taxon>Boraginales</taxon>
        <taxon>Boraginaceae</taxon>
        <taxon>Boraginoideae</taxon>
        <taxon>Lithospermeae</taxon>
        <taxon>Lithospermum</taxon>
    </lineage>
</organism>
<evidence type="ECO:0000313" key="2">
    <source>
        <dbReference type="Proteomes" id="UP001454036"/>
    </source>
</evidence>
<evidence type="ECO:0008006" key="3">
    <source>
        <dbReference type="Google" id="ProtNLM"/>
    </source>
</evidence>
<comment type="caution">
    <text evidence="1">The sequence shown here is derived from an EMBL/GenBank/DDBJ whole genome shotgun (WGS) entry which is preliminary data.</text>
</comment>